<name>A0ABP1GWN6_9EUKA</name>
<proteinExistence type="predicted"/>
<sequence length="183" mass="21391">MDIITENRYELAEYNLTMIKKFKDKIRNGELKIQYCRKLTNLEFQQELEIHKLILIGCQNIVPTLKSCTLKELVIQDSNLQNIDGLELENLEILDVQGNEELCNSNFKKFKKLTQLYASGTIIDISLLVQLQQLRILNLSNTKLQELSPLQFLVNLEELYLSSNYGIITNYHQYIYKSMLIIV</sequence>
<keyword evidence="4" id="KW-1185">Reference proteome</keyword>
<comment type="caution">
    <text evidence="3">The sequence shown here is derived from an EMBL/GenBank/DDBJ whole genome shotgun (WGS) entry which is preliminary data.</text>
</comment>
<dbReference type="Proteomes" id="UP001642409">
    <property type="component" value="Unassembled WGS sequence"/>
</dbReference>
<keyword evidence="2" id="KW-0677">Repeat</keyword>
<evidence type="ECO:0000313" key="4">
    <source>
        <dbReference type="Proteomes" id="UP001642409"/>
    </source>
</evidence>
<evidence type="ECO:0000313" key="3">
    <source>
        <dbReference type="EMBL" id="CAL5979466.1"/>
    </source>
</evidence>
<keyword evidence="1" id="KW-0433">Leucine-rich repeat</keyword>
<reference evidence="3 4" key="1">
    <citation type="submission" date="2024-07" db="EMBL/GenBank/DDBJ databases">
        <authorList>
            <person name="Akdeniz Z."/>
        </authorList>
    </citation>
    <scope>NUCLEOTIDE SEQUENCE [LARGE SCALE GENOMIC DNA]</scope>
</reference>
<organism evidence="3 4">
    <name type="scientific">Hexamita inflata</name>
    <dbReference type="NCBI Taxonomy" id="28002"/>
    <lineage>
        <taxon>Eukaryota</taxon>
        <taxon>Metamonada</taxon>
        <taxon>Diplomonadida</taxon>
        <taxon>Hexamitidae</taxon>
        <taxon>Hexamitinae</taxon>
        <taxon>Hexamita</taxon>
    </lineage>
</organism>
<accession>A0ABP1GWN6</accession>
<dbReference type="Gene3D" id="3.80.10.10">
    <property type="entry name" value="Ribonuclease Inhibitor"/>
    <property type="match status" value="1"/>
</dbReference>
<gene>
    <name evidence="3" type="ORF">HINF_LOCUS5613</name>
</gene>
<dbReference type="InterPro" id="IPR032675">
    <property type="entry name" value="LRR_dom_sf"/>
</dbReference>
<protein>
    <submittedName>
        <fullName evidence="3">Cell_wall-binding repeat-containing protein</fullName>
    </submittedName>
</protein>
<evidence type="ECO:0000256" key="2">
    <source>
        <dbReference type="ARBA" id="ARBA00022737"/>
    </source>
</evidence>
<evidence type="ECO:0000256" key="1">
    <source>
        <dbReference type="ARBA" id="ARBA00022614"/>
    </source>
</evidence>
<dbReference type="SUPFAM" id="SSF52058">
    <property type="entry name" value="L domain-like"/>
    <property type="match status" value="1"/>
</dbReference>
<dbReference type="EMBL" id="CAXDID020000011">
    <property type="protein sequence ID" value="CAL5979466.1"/>
    <property type="molecule type" value="Genomic_DNA"/>
</dbReference>
<dbReference type="InterPro" id="IPR025875">
    <property type="entry name" value="Leu-rich_rpt_4"/>
</dbReference>
<dbReference type="Pfam" id="PF12799">
    <property type="entry name" value="LRR_4"/>
    <property type="match status" value="1"/>
</dbReference>
<dbReference type="InterPro" id="IPR001611">
    <property type="entry name" value="Leu-rich_rpt"/>
</dbReference>
<dbReference type="PROSITE" id="PS51450">
    <property type="entry name" value="LRR"/>
    <property type="match status" value="1"/>
</dbReference>